<dbReference type="InterPro" id="IPR036390">
    <property type="entry name" value="WH_DNA-bd_sf"/>
</dbReference>
<dbReference type="InterPro" id="IPR037171">
    <property type="entry name" value="NagB/RpiA_transferase-like"/>
</dbReference>
<evidence type="ECO:0000313" key="8">
    <source>
        <dbReference type="Proteomes" id="UP000637628"/>
    </source>
</evidence>
<proteinExistence type="predicted"/>
<dbReference type="SUPFAM" id="SSF46785">
    <property type="entry name" value="Winged helix' DNA-binding domain"/>
    <property type="match status" value="1"/>
</dbReference>
<name>A0ABQ3ZDN2_9ACTN</name>
<reference evidence="7 8" key="1">
    <citation type="submission" date="2021-01" db="EMBL/GenBank/DDBJ databases">
        <title>Whole genome shotgun sequence of Actinoplanes durhamensis NBRC 14914.</title>
        <authorList>
            <person name="Komaki H."/>
            <person name="Tamura T."/>
        </authorList>
    </citation>
    <scope>NUCLEOTIDE SEQUENCE [LARGE SCALE GENOMIC DNA]</scope>
    <source>
        <strain evidence="7 8">NBRC 14914</strain>
    </source>
</reference>
<dbReference type="Gene3D" id="3.40.50.1360">
    <property type="match status" value="1"/>
</dbReference>
<evidence type="ECO:0000256" key="4">
    <source>
        <dbReference type="ARBA" id="ARBA00023163"/>
    </source>
</evidence>
<sequence length="254" mass="27119">MMYAEERQQEILRLARADGRVDVMALAESLNVTAETVRRDLTVLERAGMLHRVHGGAIPVDRIGFEPALATRDTVLIGEKERIAKAALAELPDEGAIILDAGSTTAHLARLLPADRELTVVVNSPVLAATLGPKPNLTVLLLGGRLRGKTLATVDDWALRPLAEMYADVAFMGTNGCSIERGLTTPDTAEAAVKRAMIAAARRVVLLADHTKIGNDYLARFGEVSDLDLLITDNGIDAVLADEIGSTGVRVVKA</sequence>
<keyword evidence="8" id="KW-1185">Reference proteome</keyword>
<evidence type="ECO:0000256" key="3">
    <source>
        <dbReference type="ARBA" id="ARBA00023015"/>
    </source>
</evidence>
<dbReference type="Proteomes" id="UP000637628">
    <property type="component" value="Unassembled WGS sequence"/>
</dbReference>
<dbReference type="PROSITE" id="PS51000">
    <property type="entry name" value="HTH_DEOR_2"/>
    <property type="match status" value="1"/>
</dbReference>
<dbReference type="Pfam" id="PF08220">
    <property type="entry name" value="HTH_DeoR"/>
    <property type="match status" value="1"/>
</dbReference>
<dbReference type="SUPFAM" id="SSF100950">
    <property type="entry name" value="NagB/RpiA/CoA transferase-like"/>
    <property type="match status" value="1"/>
</dbReference>
<evidence type="ECO:0000256" key="1">
    <source>
        <dbReference type="ARBA" id="ARBA00021390"/>
    </source>
</evidence>
<keyword evidence="2" id="KW-0678">Repressor</keyword>
<feature type="domain" description="HTH deoR-type" evidence="6">
    <location>
        <begin position="4"/>
        <end position="59"/>
    </location>
</feature>
<gene>
    <name evidence="7" type="ORF">Adu01nite_93020</name>
</gene>
<dbReference type="SMART" id="SM01134">
    <property type="entry name" value="DeoRC"/>
    <property type="match status" value="1"/>
</dbReference>
<dbReference type="PANTHER" id="PTHR30363:SF4">
    <property type="entry name" value="GLYCEROL-3-PHOSPHATE REGULON REPRESSOR"/>
    <property type="match status" value="1"/>
</dbReference>
<comment type="caution">
    <text evidence="7">The sequence shown here is derived from an EMBL/GenBank/DDBJ whole genome shotgun (WGS) entry which is preliminary data.</text>
</comment>
<dbReference type="PANTHER" id="PTHR30363">
    <property type="entry name" value="HTH-TYPE TRANSCRIPTIONAL REGULATOR SRLR-RELATED"/>
    <property type="match status" value="1"/>
</dbReference>
<evidence type="ECO:0000259" key="6">
    <source>
        <dbReference type="PROSITE" id="PS51000"/>
    </source>
</evidence>
<evidence type="ECO:0000256" key="5">
    <source>
        <dbReference type="ARBA" id="ARBA00024937"/>
    </source>
</evidence>
<evidence type="ECO:0000313" key="7">
    <source>
        <dbReference type="EMBL" id="GIE07952.1"/>
    </source>
</evidence>
<dbReference type="InterPro" id="IPR001034">
    <property type="entry name" value="DeoR_HTH"/>
</dbReference>
<dbReference type="Pfam" id="PF00455">
    <property type="entry name" value="DeoRC"/>
    <property type="match status" value="1"/>
</dbReference>
<keyword evidence="3" id="KW-0805">Transcription regulation</keyword>
<dbReference type="PRINTS" id="PR00037">
    <property type="entry name" value="HTHLACR"/>
</dbReference>
<evidence type="ECO:0000256" key="2">
    <source>
        <dbReference type="ARBA" id="ARBA00022491"/>
    </source>
</evidence>
<dbReference type="InterPro" id="IPR014036">
    <property type="entry name" value="DeoR-like_C"/>
</dbReference>
<dbReference type="InterPro" id="IPR050313">
    <property type="entry name" value="Carb_Metab_HTH_regulators"/>
</dbReference>
<comment type="function">
    <text evidence="5">Repressor of the lactose catabolism operon. Galactose-6-phosphate is the inducer.</text>
</comment>
<keyword evidence="4" id="KW-0804">Transcription</keyword>
<dbReference type="InterPro" id="IPR036388">
    <property type="entry name" value="WH-like_DNA-bd_sf"/>
</dbReference>
<protein>
    <recommendedName>
        <fullName evidence="1">Lactose phosphotransferase system repressor</fullName>
    </recommendedName>
</protein>
<accession>A0ABQ3ZDN2</accession>
<dbReference type="SMART" id="SM00420">
    <property type="entry name" value="HTH_DEOR"/>
    <property type="match status" value="1"/>
</dbReference>
<dbReference type="Gene3D" id="1.10.10.10">
    <property type="entry name" value="Winged helix-like DNA-binding domain superfamily/Winged helix DNA-binding domain"/>
    <property type="match status" value="1"/>
</dbReference>
<organism evidence="7 8">
    <name type="scientific">Paractinoplanes durhamensis</name>
    <dbReference type="NCBI Taxonomy" id="113563"/>
    <lineage>
        <taxon>Bacteria</taxon>
        <taxon>Bacillati</taxon>
        <taxon>Actinomycetota</taxon>
        <taxon>Actinomycetes</taxon>
        <taxon>Micromonosporales</taxon>
        <taxon>Micromonosporaceae</taxon>
        <taxon>Paractinoplanes</taxon>
    </lineage>
</organism>
<dbReference type="EMBL" id="BOML01000094">
    <property type="protein sequence ID" value="GIE07952.1"/>
    <property type="molecule type" value="Genomic_DNA"/>
</dbReference>